<sequence>MGYARFAGMIATSTVVMFGLMYLNTYALSHIEFSQTRMWMALVRVRSWR</sequence>
<reference evidence="2 3" key="1">
    <citation type="submission" date="2020-08" db="EMBL/GenBank/DDBJ databases">
        <title>Genomic Encyclopedia of Type Strains, Phase IV (KMG-IV): sequencing the most valuable type-strain genomes for metagenomic binning, comparative biology and taxonomic classification.</title>
        <authorList>
            <person name="Goeker M."/>
        </authorList>
    </citation>
    <scope>NUCLEOTIDE SEQUENCE [LARGE SCALE GENOMIC DNA]</scope>
    <source>
        <strain evidence="2 3">DSM 15867</strain>
    </source>
</reference>
<dbReference type="AlphaFoldDB" id="A0A7W7F250"/>
<keyword evidence="1" id="KW-0472">Membrane</keyword>
<keyword evidence="1" id="KW-0812">Transmembrane</keyword>
<evidence type="ECO:0000313" key="3">
    <source>
        <dbReference type="Proteomes" id="UP000574769"/>
    </source>
</evidence>
<comment type="caution">
    <text evidence="2">The sequence shown here is derived from an EMBL/GenBank/DDBJ whole genome shotgun (WGS) entry which is preliminary data.</text>
</comment>
<evidence type="ECO:0000256" key="1">
    <source>
        <dbReference type="SAM" id="Phobius"/>
    </source>
</evidence>
<dbReference type="Proteomes" id="UP000574769">
    <property type="component" value="Unassembled WGS sequence"/>
</dbReference>
<dbReference type="EMBL" id="JACHNY010000022">
    <property type="protein sequence ID" value="MBB4620000.1"/>
    <property type="molecule type" value="Genomic_DNA"/>
</dbReference>
<protein>
    <submittedName>
        <fullName evidence="2">Uncharacterized protein</fullName>
    </submittedName>
</protein>
<evidence type="ECO:0000313" key="2">
    <source>
        <dbReference type="EMBL" id="MBB4620000.1"/>
    </source>
</evidence>
<accession>A0A7W7F250</accession>
<organism evidence="2 3">
    <name type="scientific">Sphingomonas abaci</name>
    <dbReference type="NCBI Taxonomy" id="237611"/>
    <lineage>
        <taxon>Bacteria</taxon>
        <taxon>Pseudomonadati</taxon>
        <taxon>Pseudomonadota</taxon>
        <taxon>Alphaproteobacteria</taxon>
        <taxon>Sphingomonadales</taxon>
        <taxon>Sphingomonadaceae</taxon>
        <taxon>Sphingomonas</taxon>
    </lineage>
</organism>
<proteinExistence type="predicted"/>
<keyword evidence="1" id="KW-1133">Transmembrane helix</keyword>
<gene>
    <name evidence="2" type="ORF">GGQ96_004160</name>
</gene>
<name>A0A7W7F250_9SPHN</name>
<keyword evidence="3" id="KW-1185">Reference proteome</keyword>
<feature type="transmembrane region" description="Helical" evidence="1">
    <location>
        <begin position="6"/>
        <end position="28"/>
    </location>
</feature>